<dbReference type="AlphaFoldDB" id="T2IR69"/>
<comment type="caution">
    <text evidence="1">The sequence shown here is derived from an EMBL/GenBank/DDBJ whole genome shotgun (WGS) entry which is preliminary data.</text>
</comment>
<dbReference type="Proteomes" id="UP000017981">
    <property type="component" value="Unassembled WGS sequence"/>
</dbReference>
<name>T2IR69_CROWT</name>
<protein>
    <recommendedName>
        <fullName evidence="3">VRR-NUC domain-containing protein</fullName>
    </recommendedName>
</protein>
<organism evidence="1 2">
    <name type="scientific">Crocosphaera watsonii WH 0005</name>
    <dbReference type="NCBI Taxonomy" id="423472"/>
    <lineage>
        <taxon>Bacteria</taxon>
        <taxon>Bacillati</taxon>
        <taxon>Cyanobacteriota</taxon>
        <taxon>Cyanophyceae</taxon>
        <taxon>Oscillatoriophycideae</taxon>
        <taxon>Chroococcales</taxon>
        <taxon>Aphanothecaceae</taxon>
        <taxon>Crocosphaera</taxon>
    </lineage>
</organism>
<evidence type="ECO:0000313" key="2">
    <source>
        <dbReference type="Proteomes" id="UP000017981"/>
    </source>
</evidence>
<accession>T2IR69</accession>
<evidence type="ECO:0000313" key="1">
    <source>
        <dbReference type="EMBL" id="CCQ56051.1"/>
    </source>
</evidence>
<reference evidence="1 2" key="1">
    <citation type="submission" date="2013-01" db="EMBL/GenBank/DDBJ databases">
        <authorList>
            <person name="Bench S."/>
        </authorList>
    </citation>
    <scope>NUCLEOTIDE SEQUENCE [LARGE SCALE GENOMIC DNA]</scope>
    <source>
        <strain evidence="1 2">WH 0005</strain>
    </source>
</reference>
<gene>
    <name evidence="1" type="ORF">CWATWH0005_2520</name>
</gene>
<dbReference type="EMBL" id="CAQL01000537">
    <property type="protein sequence ID" value="CCQ56051.1"/>
    <property type="molecule type" value="Genomic_DNA"/>
</dbReference>
<sequence>MVGYRGANFLIEIKNPKTYGKLNETQVKWHSRWCGQVAVVRSIQQALRVVGVPQQLGLF</sequence>
<evidence type="ECO:0008006" key="3">
    <source>
        <dbReference type="Google" id="ProtNLM"/>
    </source>
</evidence>
<proteinExistence type="predicted"/>
<reference evidence="1 2" key="2">
    <citation type="submission" date="2013-09" db="EMBL/GenBank/DDBJ databases">
        <title>Whole genome comparison of six Crocosphaera watsonii strains with differing phenotypes.</title>
        <authorList>
            <person name="Bench S.R."/>
            <person name="Heller P."/>
            <person name="Frank I."/>
            <person name="Arciniega M."/>
            <person name="Shilova I.N."/>
            <person name="Zehr J.P."/>
        </authorList>
    </citation>
    <scope>NUCLEOTIDE SEQUENCE [LARGE SCALE GENOMIC DNA]</scope>
    <source>
        <strain evidence="1 2">WH 0005</strain>
    </source>
</reference>